<dbReference type="Pfam" id="PF03704">
    <property type="entry name" value="BTAD"/>
    <property type="match status" value="1"/>
</dbReference>
<dbReference type="Pfam" id="PF13176">
    <property type="entry name" value="TPR_7"/>
    <property type="match status" value="1"/>
</dbReference>
<dbReference type="GO" id="GO:0006355">
    <property type="term" value="P:regulation of DNA-templated transcription"/>
    <property type="evidence" value="ECO:0007669"/>
    <property type="project" value="InterPro"/>
</dbReference>
<dbReference type="OrthoDB" id="7628974at2"/>
<dbReference type="InterPro" id="IPR019734">
    <property type="entry name" value="TPR_rpt"/>
</dbReference>
<dbReference type="Gene3D" id="1.25.40.10">
    <property type="entry name" value="Tetratricopeptide repeat domain"/>
    <property type="match status" value="2"/>
</dbReference>
<dbReference type="InterPro" id="IPR027417">
    <property type="entry name" value="P-loop_NTPase"/>
</dbReference>
<organism evidence="6 7">
    <name type="scientific">Micromonospora deserti</name>
    <dbReference type="NCBI Taxonomy" id="2070366"/>
    <lineage>
        <taxon>Bacteria</taxon>
        <taxon>Bacillati</taxon>
        <taxon>Actinomycetota</taxon>
        <taxon>Actinomycetes</taxon>
        <taxon>Micromonosporales</taxon>
        <taxon>Micromonosporaceae</taxon>
        <taxon>Micromonospora</taxon>
    </lineage>
</organism>
<dbReference type="CDD" id="cd15831">
    <property type="entry name" value="BTAD"/>
    <property type="match status" value="1"/>
</dbReference>
<sequence length="895" mass="97212">MDPGHARQRCVLTALLVDANNVVRTDELLERVWGGRGPQRARDGLYTYLSRLRRLLAGSAEVRLERRSGGYLLAVDPAAIDLYRFRDLVARAGAADDDEKALRLFDEALELWRGEPFAHLDTPWLDLQRQGLHRERVAAQRDRADAALRLGRHGAILPELCRQSIEYPLDERLVGQLMLVLYRSGQQAEALERYRQLSGELSEALGIEPQPELRELYRRILNADPSVAASPQPGLAGPRQLPAPPTQFVGRVGELARLGRVALPPAGVDGQGSVVTISGPGGIGKSWLALRWAGDSLAEFPDGQLYVNLLGFDPVAEPMPAATALRGFLDAFGVPPASMPAEADALAGRYRSLVAGRRMLIMLDNARDTAQVVPLLPGVGTCTVLVTSRRNLTGLVTAHGAVPLRLGLLADEEAASLLAGVMGRRRVAAEPDSVSGILAQCGGLPLALGVVAAHAVTHPHLPLAALAQQLRDDATRLDSLHADDLTASLRAVFAASCRALTPAADRAFALLGVPAGPDLSAPAIASLTDLSPATCRVVLGELTDAHLVEQHSPDRYRLHDLIRLYAAERAQHEHPPADRHAALRRLLEHYTRLAEAADRTRDPDGSAEPGDFQHRDQAVAWFRAEHGVLIALCRQAADAGFDAHLCRLAFALRYHLEDGGHWDELTTVQSAAVTAARRLSDRAAEGNACYSLARAHARLRRYDDADALYRQAIAIFAALGDAVGEAHARRGLGGLCERRGRRADAVAHNQRALDLYRQAGDKVGQAMALNNAAWVCAHSGDHQQALDHCQEALDLLGQDSHRHPEAAAWDTLGFVHHRRGEYRRATACYRRAVALCRELGDRYSEADALRGLAEACQADGDHAAARDAWRRALEILEQLRHPEADRVRAALTQLP</sequence>
<protein>
    <submittedName>
        <fullName evidence="6">SARP family transcriptional regulator</fullName>
    </submittedName>
</protein>
<comment type="similarity">
    <text evidence="1">Belongs to the AfsR/DnrI/RedD regulatory family.</text>
</comment>
<dbReference type="Gene3D" id="1.10.10.10">
    <property type="entry name" value="Winged helix-like DNA-binding domain superfamily/Winged helix DNA-binding domain"/>
    <property type="match status" value="1"/>
</dbReference>
<comment type="caution">
    <text evidence="6">The sequence shown here is derived from an EMBL/GenBank/DDBJ whole genome shotgun (WGS) entry which is preliminary data.</text>
</comment>
<dbReference type="SUPFAM" id="SSF52540">
    <property type="entry name" value="P-loop containing nucleoside triphosphate hydrolases"/>
    <property type="match status" value="1"/>
</dbReference>
<dbReference type="SUPFAM" id="SSF46894">
    <property type="entry name" value="C-terminal effector domain of the bipartite response regulators"/>
    <property type="match status" value="1"/>
</dbReference>
<dbReference type="PRINTS" id="PR00364">
    <property type="entry name" value="DISEASERSIST"/>
</dbReference>
<dbReference type="SMART" id="SM01043">
    <property type="entry name" value="BTAD"/>
    <property type="match status" value="1"/>
</dbReference>
<proteinExistence type="inferred from homology"/>
<dbReference type="InterPro" id="IPR036388">
    <property type="entry name" value="WH-like_DNA-bd_sf"/>
</dbReference>
<evidence type="ECO:0000256" key="3">
    <source>
        <dbReference type="PROSITE-ProRule" id="PRU00339"/>
    </source>
</evidence>
<feature type="repeat" description="TPR" evidence="3">
    <location>
        <begin position="806"/>
        <end position="839"/>
    </location>
</feature>
<dbReference type="Proteomes" id="UP000248749">
    <property type="component" value="Unassembled WGS sequence"/>
</dbReference>
<dbReference type="Pfam" id="PF13424">
    <property type="entry name" value="TPR_12"/>
    <property type="match status" value="2"/>
</dbReference>
<evidence type="ECO:0000256" key="4">
    <source>
        <dbReference type="PROSITE-ProRule" id="PRU01091"/>
    </source>
</evidence>
<evidence type="ECO:0000256" key="1">
    <source>
        <dbReference type="ARBA" id="ARBA00005820"/>
    </source>
</evidence>
<dbReference type="PROSITE" id="PS51755">
    <property type="entry name" value="OMPR_PHOB"/>
    <property type="match status" value="1"/>
</dbReference>
<dbReference type="GO" id="GO:0003677">
    <property type="term" value="F:DNA binding"/>
    <property type="evidence" value="ECO:0007669"/>
    <property type="project" value="UniProtKB-UniRule"/>
</dbReference>
<evidence type="ECO:0000313" key="6">
    <source>
        <dbReference type="EMBL" id="PZG02405.1"/>
    </source>
</evidence>
<name>A0A2W2DAY9_9ACTN</name>
<keyword evidence="2 4" id="KW-0238">DNA-binding</keyword>
<accession>A0A2W2DAY9</accession>
<evidence type="ECO:0000313" key="7">
    <source>
        <dbReference type="Proteomes" id="UP000248749"/>
    </source>
</evidence>
<dbReference type="PANTHER" id="PTHR47691">
    <property type="entry name" value="REGULATOR-RELATED"/>
    <property type="match status" value="1"/>
</dbReference>
<dbReference type="SMART" id="SM00862">
    <property type="entry name" value="Trans_reg_C"/>
    <property type="match status" value="1"/>
</dbReference>
<dbReference type="SUPFAM" id="SSF48452">
    <property type="entry name" value="TPR-like"/>
    <property type="match status" value="2"/>
</dbReference>
<dbReference type="SMART" id="SM00028">
    <property type="entry name" value="TPR"/>
    <property type="match status" value="5"/>
</dbReference>
<dbReference type="EMBL" id="POUB01000009">
    <property type="protein sequence ID" value="PZG02405.1"/>
    <property type="molecule type" value="Genomic_DNA"/>
</dbReference>
<dbReference type="InterPro" id="IPR011990">
    <property type="entry name" value="TPR-like_helical_dom_sf"/>
</dbReference>
<keyword evidence="7" id="KW-1185">Reference proteome</keyword>
<feature type="domain" description="OmpR/PhoB-type" evidence="5">
    <location>
        <begin position="1"/>
        <end position="75"/>
    </location>
</feature>
<dbReference type="PROSITE" id="PS50005">
    <property type="entry name" value="TPR"/>
    <property type="match status" value="1"/>
</dbReference>
<dbReference type="AlphaFoldDB" id="A0A2W2DAY9"/>
<keyword evidence="3" id="KW-0802">TPR repeat</keyword>
<dbReference type="GO" id="GO:0043531">
    <property type="term" value="F:ADP binding"/>
    <property type="evidence" value="ECO:0007669"/>
    <property type="project" value="InterPro"/>
</dbReference>
<dbReference type="InterPro" id="IPR005158">
    <property type="entry name" value="BTAD"/>
</dbReference>
<dbReference type="PANTHER" id="PTHR47691:SF3">
    <property type="entry name" value="HTH-TYPE TRANSCRIPTIONAL REGULATOR RV0890C-RELATED"/>
    <property type="match status" value="1"/>
</dbReference>
<dbReference type="InterPro" id="IPR001867">
    <property type="entry name" value="OmpR/PhoB-type_DNA-bd"/>
</dbReference>
<reference evidence="6 7" key="1">
    <citation type="submission" date="2018-01" db="EMBL/GenBank/DDBJ databases">
        <title>Draft genome sequence of Salinispora sp. 13K206.</title>
        <authorList>
            <person name="Sahin N."/>
            <person name="Saygin H."/>
            <person name="Ay H."/>
        </authorList>
    </citation>
    <scope>NUCLEOTIDE SEQUENCE [LARGE SCALE GENOMIC DNA]</scope>
    <source>
        <strain evidence="6 7">13K206</strain>
    </source>
</reference>
<dbReference type="Gene3D" id="3.40.50.300">
    <property type="entry name" value="P-loop containing nucleotide triphosphate hydrolases"/>
    <property type="match status" value="1"/>
</dbReference>
<evidence type="ECO:0000256" key="2">
    <source>
        <dbReference type="ARBA" id="ARBA00023125"/>
    </source>
</evidence>
<dbReference type="InterPro" id="IPR016032">
    <property type="entry name" value="Sig_transdc_resp-reg_C-effctor"/>
</dbReference>
<evidence type="ECO:0000259" key="5">
    <source>
        <dbReference type="PROSITE" id="PS51755"/>
    </source>
</evidence>
<gene>
    <name evidence="6" type="ORF">C1I99_02630</name>
</gene>
<feature type="DNA-binding region" description="OmpR/PhoB-type" evidence="4">
    <location>
        <begin position="1"/>
        <end position="75"/>
    </location>
</feature>
<dbReference type="GO" id="GO:0000160">
    <property type="term" value="P:phosphorelay signal transduction system"/>
    <property type="evidence" value="ECO:0007669"/>
    <property type="project" value="InterPro"/>
</dbReference>